<dbReference type="RefSeq" id="WP_213162452.1">
    <property type="nucleotide sequence ID" value="NZ_CP058214.1"/>
</dbReference>
<feature type="transmembrane region" description="Helical" evidence="1">
    <location>
        <begin position="235"/>
        <end position="256"/>
    </location>
</feature>
<gene>
    <name evidence="2" type="ORF">HW532_21705</name>
</gene>
<dbReference type="AlphaFoldDB" id="A0A7S8C890"/>
<feature type="transmembrane region" description="Helical" evidence="1">
    <location>
        <begin position="16"/>
        <end position="34"/>
    </location>
</feature>
<feature type="transmembrane region" description="Helical" evidence="1">
    <location>
        <begin position="99"/>
        <end position="125"/>
    </location>
</feature>
<dbReference type="KEGG" id="kmn:HW532_21705"/>
<keyword evidence="1" id="KW-0472">Membrane</keyword>
<evidence type="ECO:0000313" key="3">
    <source>
        <dbReference type="Proteomes" id="UP000593594"/>
    </source>
</evidence>
<feature type="transmembrane region" description="Helical" evidence="1">
    <location>
        <begin position="54"/>
        <end position="87"/>
    </location>
</feature>
<proteinExistence type="predicted"/>
<dbReference type="InterPro" id="IPR018688">
    <property type="entry name" value="PpoB2-like"/>
</dbReference>
<dbReference type="EMBL" id="CP058214">
    <property type="protein sequence ID" value="QPC45079.1"/>
    <property type="molecule type" value="Genomic_DNA"/>
</dbReference>
<dbReference type="Pfam" id="PF09948">
    <property type="entry name" value="PpoB2"/>
    <property type="match status" value="1"/>
</dbReference>
<name>A0A7S8C890_9HYPH</name>
<evidence type="ECO:0000256" key="1">
    <source>
        <dbReference type="SAM" id="Phobius"/>
    </source>
</evidence>
<protein>
    <submittedName>
        <fullName evidence="2">DUF2182 domain-containing protein</fullName>
    </submittedName>
</protein>
<feature type="transmembrane region" description="Helical" evidence="1">
    <location>
        <begin position="200"/>
        <end position="223"/>
    </location>
</feature>
<organism evidence="2 3">
    <name type="scientific">Kaustia mangrovi</name>
    <dbReference type="NCBI Taxonomy" id="2593653"/>
    <lineage>
        <taxon>Bacteria</taxon>
        <taxon>Pseudomonadati</taxon>
        <taxon>Pseudomonadota</taxon>
        <taxon>Alphaproteobacteria</taxon>
        <taxon>Hyphomicrobiales</taxon>
        <taxon>Parvibaculaceae</taxon>
        <taxon>Kaustia</taxon>
    </lineage>
</organism>
<dbReference type="Proteomes" id="UP000593594">
    <property type="component" value="Chromosome"/>
</dbReference>
<accession>A0A7S8C890</accession>
<keyword evidence="1" id="KW-0812">Transmembrane</keyword>
<sequence length="257" mass="27118">MKPDTGVLASLRRETAVATGGLVLATAIAWAYLAMGAGMDMGHAAMPQPALWSFSYALLVWVMWAVMMTAMMLPGAAPAILLFAAINRRRAPADGGARAVTVFGLGYLAAWAAFSTAAVAAQWALHYSGALSGMMAVTSALLGGSLLVAAGVYQLTPLKAACLRRCGAPLFFFARHWRPGTLGAFAMGLHHGLYCLGCCWVLMLLLFYAGVMNMAWIAGLTLYVMVEKLVPQRYAVARGAGLILCVWGLGVVWLALG</sequence>
<evidence type="ECO:0000313" key="2">
    <source>
        <dbReference type="EMBL" id="QPC45079.1"/>
    </source>
</evidence>
<keyword evidence="3" id="KW-1185">Reference proteome</keyword>
<feature type="transmembrane region" description="Helical" evidence="1">
    <location>
        <begin position="131"/>
        <end position="155"/>
    </location>
</feature>
<reference evidence="2 3" key="1">
    <citation type="submission" date="2020-06" db="EMBL/GenBank/DDBJ databases">
        <title>Genome sequence of 2 isolates from Red Sea Mangroves.</title>
        <authorList>
            <person name="Sefrji F."/>
            <person name="Michoud G."/>
            <person name="Merlino G."/>
            <person name="Daffonchio D."/>
        </authorList>
    </citation>
    <scope>NUCLEOTIDE SEQUENCE [LARGE SCALE GENOMIC DNA]</scope>
    <source>
        <strain evidence="2 3">R1DC25</strain>
    </source>
</reference>
<keyword evidence="1" id="KW-1133">Transmembrane helix</keyword>